<dbReference type="Proteomes" id="UP001501495">
    <property type="component" value="Unassembled WGS sequence"/>
</dbReference>
<dbReference type="Gene3D" id="1.10.1740.10">
    <property type="match status" value="1"/>
</dbReference>
<name>A0ABP7XIY8_9ACTN</name>
<dbReference type="PANTHER" id="PTHR10357">
    <property type="entry name" value="ALPHA-AMYLASE FAMILY MEMBER"/>
    <property type="match status" value="1"/>
</dbReference>
<comment type="caution">
    <text evidence="2">The sequence shown here is derived from an EMBL/GenBank/DDBJ whole genome shotgun (WGS) entry which is preliminary data.</text>
</comment>
<dbReference type="CDD" id="cd11324">
    <property type="entry name" value="AmyAc_Amylosucrase"/>
    <property type="match status" value="1"/>
</dbReference>
<accession>A0ABP7XIY8</accession>
<dbReference type="InterPro" id="IPR017853">
    <property type="entry name" value="GH"/>
</dbReference>
<dbReference type="InterPro" id="IPR044077">
    <property type="entry name" value="Amylosucrase"/>
</dbReference>
<dbReference type="Pfam" id="PF00128">
    <property type="entry name" value="Alpha-amylase"/>
    <property type="match status" value="1"/>
</dbReference>
<organism evidence="2 3">
    <name type="scientific">Nocardioides fonticola</name>
    <dbReference type="NCBI Taxonomy" id="450363"/>
    <lineage>
        <taxon>Bacteria</taxon>
        <taxon>Bacillati</taxon>
        <taxon>Actinomycetota</taxon>
        <taxon>Actinomycetes</taxon>
        <taxon>Propionibacteriales</taxon>
        <taxon>Nocardioidaceae</taxon>
        <taxon>Nocardioides</taxon>
    </lineage>
</organism>
<dbReference type="RefSeq" id="WP_344733118.1">
    <property type="nucleotide sequence ID" value="NZ_BAAAZH010000013.1"/>
</dbReference>
<dbReference type="InterPro" id="IPR013780">
    <property type="entry name" value="Glyco_hydro_b"/>
</dbReference>
<feature type="domain" description="Glycosyl hydrolase family 13 catalytic" evidence="1">
    <location>
        <begin position="93"/>
        <end position="536"/>
    </location>
</feature>
<dbReference type="InterPro" id="IPR045857">
    <property type="entry name" value="O16G_dom_2"/>
</dbReference>
<dbReference type="PANTHER" id="PTHR10357:SF213">
    <property type="entry name" value="ALPHA AMYLASE CATALYTIC REGION"/>
    <property type="match status" value="1"/>
</dbReference>
<dbReference type="Gene3D" id="3.20.20.80">
    <property type="entry name" value="Glycosidases"/>
    <property type="match status" value="1"/>
</dbReference>
<evidence type="ECO:0000313" key="3">
    <source>
        <dbReference type="Proteomes" id="UP001501495"/>
    </source>
</evidence>
<dbReference type="Gene3D" id="3.90.400.10">
    <property type="entry name" value="Oligo-1,6-glucosidase, Domain 2"/>
    <property type="match status" value="1"/>
</dbReference>
<evidence type="ECO:0000259" key="1">
    <source>
        <dbReference type="SMART" id="SM00642"/>
    </source>
</evidence>
<dbReference type="SUPFAM" id="SSF51445">
    <property type="entry name" value="(Trans)glycosidases"/>
    <property type="match status" value="1"/>
</dbReference>
<reference evidence="3" key="1">
    <citation type="journal article" date="2019" name="Int. J. Syst. Evol. Microbiol.">
        <title>The Global Catalogue of Microorganisms (GCM) 10K type strain sequencing project: providing services to taxonomists for standard genome sequencing and annotation.</title>
        <authorList>
            <consortium name="The Broad Institute Genomics Platform"/>
            <consortium name="The Broad Institute Genome Sequencing Center for Infectious Disease"/>
            <person name="Wu L."/>
            <person name="Ma J."/>
        </authorList>
    </citation>
    <scope>NUCLEOTIDE SEQUENCE [LARGE SCALE GENOMIC DNA]</scope>
    <source>
        <strain evidence="3">JCM 16703</strain>
    </source>
</reference>
<sequence>MVIPVTVRDAVAPLLAELSPDRRRTFGLRLERWWSDLRTAVAAVHAEPDAVAQRLVEIAAAGFAARPEELHELDERRLLQPDWLLRPDRFGYACYTERFGDDLAGVAKRLDYLRELGVTYLHLMPLLKPREGDNDGGYAVADYRSVRPDLGTFDDLAGLARRLREHDMSLVVDLVLNHVAREHAWAEAARAGDARYRDYFHVFADRTLPDAYDATVPEVFPDFAPGNFTFEESLDAWVWTTFNSWQWDLNWANPAVLAEFAEIVLMLANQGVEVLRLDAIAFLWKRLGTQCQNQPEVHALTQALRAVARIAAPALAFKAEAIVGPRDLVAYLGTAEHAGRVSDLAYHNSLMVQVWSMLAARDTRLARQALASLPATPQGTTWITYVRCHDDIGWAIDDHDAAAVGLSGPAHRAFLSDWYAGEFPGTWADGLVFQHNPATGDRRISGTSASLAGLGRRRPDADGAFARMFLAHAIVAAWGGIPVVWSGDELALPNDPDWAEEPGHADDNRWAHRPRVTDADRERRLRAGTDAQRAFDGLAHLARTRAALPQLHGAATTEVLLDTDPGVLAVVRRHAAGSLVGLYNVTPEPRPVTRHRLEHLLPGGTRAGLRDALSDHPVTSGPDGLVWLPPYAAWWVVRDPEPTAPSDSAAAAVGTVIGG</sequence>
<keyword evidence="3" id="KW-1185">Reference proteome</keyword>
<proteinExistence type="predicted"/>
<gene>
    <name evidence="2" type="ORF">GCM10022215_19090</name>
</gene>
<dbReference type="SMART" id="SM00642">
    <property type="entry name" value="Aamy"/>
    <property type="match status" value="1"/>
</dbReference>
<dbReference type="Gene3D" id="2.60.40.1180">
    <property type="entry name" value="Golgi alpha-mannosidase II"/>
    <property type="match status" value="1"/>
</dbReference>
<evidence type="ECO:0000313" key="2">
    <source>
        <dbReference type="EMBL" id="GAA4117994.1"/>
    </source>
</evidence>
<protein>
    <submittedName>
        <fullName evidence="2">Alpha-amylase family protein</fullName>
    </submittedName>
</protein>
<dbReference type="InterPro" id="IPR006047">
    <property type="entry name" value="GH13_cat_dom"/>
</dbReference>
<dbReference type="EMBL" id="BAAAZH010000013">
    <property type="protein sequence ID" value="GAA4117994.1"/>
    <property type="molecule type" value="Genomic_DNA"/>
</dbReference>